<dbReference type="PROSITE" id="PS51464">
    <property type="entry name" value="SIS"/>
    <property type="match status" value="1"/>
</dbReference>
<dbReference type="InterPro" id="IPR035472">
    <property type="entry name" value="RpiR-like_SIS"/>
</dbReference>
<evidence type="ECO:0000256" key="3">
    <source>
        <dbReference type="ARBA" id="ARBA00023163"/>
    </source>
</evidence>
<dbReference type="PANTHER" id="PTHR30514:SF21">
    <property type="entry name" value="RPIR-FAMILY TRANSCRIPTIONAL REGULATOR"/>
    <property type="match status" value="1"/>
</dbReference>
<dbReference type="InterPro" id="IPR001347">
    <property type="entry name" value="SIS_dom"/>
</dbReference>
<protein>
    <submittedName>
        <fullName evidence="6">MurR/RpiR family transcriptional regulator</fullName>
    </submittedName>
</protein>
<evidence type="ECO:0000313" key="7">
    <source>
        <dbReference type="Proteomes" id="UP001565283"/>
    </source>
</evidence>
<dbReference type="InterPro" id="IPR000281">
    <property type="entry name" value="HTH_RpiR"/>
</dbReference>
<reference evidence="6 7" key="1">
    <citation type="submission" date="2024-03" db="EMBL/GenBank/DDBJ databases">
        <title>Mouse gut bacterial collection (mGBC) of GemPharmatech.</title>
        <authorList>
            <person name="He Y."/>
            <person name="Dong L."/>
            <person name="Wu D."/>
            <person name="Gao X."/>
            <person name="Lin Z."/>
        </authorList>
    </citation>
    <scope>NUCLEOTIDE SEQUENCE [LARGE SCALE GENOMIC DNA]</scope>
    <source>
        <strain evidence="6 7">61-15</strain>
    </source>
</reference>
<feature type="domain" description="HTH rpiR-type" evidence="4">
    <location>
        <begin position="1"/>
        <end position="68"/>
    </location>
</feature>
<dbReference type="RefSeq" id="WP_251712075.1">
    <property type="nucleotide sequence ID" value="NZ_CALPDE010000002.1"/>
</dbReference>
<dbReference type="Proteomes" id="UP001565283">
    <property type="component" value="Unassembled WGS sequence"/>
</dbReference>
<dbReference type="SUPFAM" id="SSF46689">
    <property type="entry name" value="Homeodomain-like"/>
    <property type="match status" value="1"/>
</dbReference>
<accession>A0ABV4D122</accession>
<dbReference type="InterPro" id="IPR047640">
    <property type="entry name" value="RpiR-like"/>
</dbReference>
<dbReference type="Pfam" id="PF01380">
    <property type="entry name" value="SIS"/>
    <property type="match status" value="1"/>
</dbReference>
<proteinExistence type="predicted"/>
<dbReference type="EMBL" id="JBCLSH010000006">
    <property type="protein sequence ID" value="MEY8443214.1"/>
    <property type="molecule type" value="Genomic_DNA"/>
</dbReference>
<dbReference type="InterPro" id="IPR046348">
    <property type="entry name" value="SIS_dom_sf"/>
</dbReference>
<dbReference type="PANTHER" id="PTHR30514">
    <property type="entry name" value="GLUCOKINASE"/>
    <property type="match status" value="1"/>
</dbReference>
<evidence type="ECO:0000313" key="6">
    <source>
        <dbReference type="EMBL" id="MEY8443214.1"/>
    </source>
</evidence>
<dbReference type="InterPro" id="IPR036388">
    <property type="entry name" value="WH-like_DNA-bd_sf"/>
</dbReference>
<dbReference type="CDD" id="cd05013">
    <property type="entry name" value="SIS_RpiR"/>
    <property type="match status" value="1"/>
</dbReference>
<feature type="domain" description="SIS" evidence="5">
    <location>
        <begin position="104"/>
        <end position="249"/>
    </location>
</feature>
<gene>
    <name evidence="6" type="ORF">AALA52_03010</name>
</gene>
<dbReference type="Gene3D" id="1.10.10.10">
    <property type="entry name" value="Winged helix-like DNA-binding domain superfamily/Winged helix DNA-binding domain"/>
    <property type="match status" value="1"/>
</dbReference>
<evidence type="ECO:0000259" key="5">
    <source>
        <dbReference type="PROSITE" id="PS51464"/>
    </source>
</evidence>
<keyword evidence="3" id="KW-0804">Transcription</keyword>
<dbReference type="PROSITE" id="PS51071">
    <property type="entry name" value="HTH_RPIR"/>
    <property type="match status" value="1"/>
</dbReference>
<sequence>MSTKLSDSEQYLWNYIERNIIEIPNYSIAELSVEAAVSTATIVRTLKKKGYSGYADFKYKLKERRKLHEDFSQFDQEDEGIRLVITKNEQEVMRTISMINIEKLEEALRIITASRRLILFARGFSEMVAQEMMIKFQLTEKYCELFTDPEIIKIMSKKLSPADAVLFISLNGETPELVSAAQNCNQHNIATLLLTTAGESTLATLSDVALVGFKSDGSFFPDYEVRSRLPLTILSRILLDSYALRKNETQKK</sequence>
<comment type="caution">
    <text evidence="6">The sequence shown here is derived from an EMBL/GenBank/DDBJ whole genome shotgun (WGS) entry which is preliminary data.</text>
</comment>
<dbReference type="SUPFAM" id="SSF53697">
    <property type="entry name" value="SIS domain"/>
    <property type="match status" value="1"/>
</dbReference>
<evidence type="ECO:0000256" key="1">
    <source>
        <dbReference type="ARBA" id="ARBA00023015"/>
    </source>
</evidence>
<keyword evidence="2" id="KW-0238">DNA-binding</keyword>
<name>A0ABV4D122_9LACT</name>
<keyword evidence="1" id="KW-0805">Transcription regulation</keyword>
<keyword evidence="7" id="KW-1185">Reference proteome</keyword>
<organism evidence="6 7">
    <name type="scientific">Lactococcus ileimucosae</name>
    <dbReference type="NCBI Taxonomy" id="2941329"/>
    <lineage>
        <taxon>Bacteria</taxon>
        <taxon>Bacillati</taxon>
        <taxon>Bacillota</taxon>
        <taxon>Bacilli</taxon>
        <taxon>Lactobacillales</taxon>
        <taxon>Streptococcaceae</taxon>
        <taxon>Lactococcus</taxon>
    </lineage>
</organism>
<evidence type="ECO:0000259" key="4">
    <source>
        <dbReference type="PROSITE" id="PS51071"/>
    </source>
</evidence>
<dbReference type="InterPro" id="IPR009057">
    <property type="entry name" value="Homeodomain-like_sf"/>
</dbReference>
<evidence type="ECO:0000256" key="2">
    <source>
        <dbReference type="ARBA" id="ARBA00023125"/>
    </source>
</evidence>
<dbReference type="Pfam" id="PF01418">
    <property type="entry name" value="HTH_6"/>
    <property type="match status" value="1"/>
</dbReference>
<dbReference type="Gene3D" id="3.40.50.10490">
    <property type="entry name" value="Glucose-6-phosphate isomerase like protein, domain 1"/>
    <property type="match status" value="1"/>
</dbReference>